<reference evidence="2" key="4">
    <citation type="journal article" date="2015" name="G3 (Bethesda)">
        <title>Genome sequences of three phytopathogenic species of the Magnaporthaceae family of fungi.</title>
        <authorList>
            <person name="Okagaki L.H."/>
            <person name="Nunes C.C."/>
            <person name="Sailsbery J."/>
            <person name="Clay B."/>
            <person name="Brown D."/>
            <person name="John T."/>
            <person name="Oh Y."/>
            <person name="Young N."/>
            <person name="Fitzgerald M."/>
            <person name="Haas B.J."/>
            <person name="Zeng Q."/>
            <person name="Young S."/>
            <person name="Adiconis X."/>
            <person name="Fan L."/>
            <person name="Levin J.Z."/>
            <person name="Mitchell T.K."/>
            <person name="Okubara P.A."/>
            <person name="Farman M.L."/>
            <person name="Kohn L.M."/>
            <person name="Birren B."/>
            <person name="Ma L.-J."/>
            <person name="Dean R.A."/>
        </authorList>
    </citation>
    <scope>NUCLEOTIDE SEQUENCE</scope>
    <source>
        <strain evidence="2">R3-111a-1</strain>
    </source>
</reference>
<reference evidence="1" key="3">
    <citation type="submission" date="2010-09" db="EMBL/GenBank/DDBJ databases">
        <title>Annotation of Gaeumannomyces graminis var. tritici R3-111a-1.</title>
        <authorList>
            <consortium name="The Broad Institute Genome Sequencing Platform"/>
            <person name="Ma L.-J."/>
            <person name="Dead R."/>
            <person name="Young S.K."/>
            <person name="Zeng Q."/>
            <person name="Gargeya S."/>
            <person name="Fitzgerald M."/>
            <person name="Haas B."/>
            <person name="Abouelleil A."/>
            <person name="Alvarado L."/>
            <person name="Arachchi H.M."/>
            <person name="Berlin A."/>
            <person name="Brown A."/>
            <person name="Chapman S.B."/>
            <person name="Chen Z."/>
            <person name="Dunbar C."/>
            <person name="Freedman E."/>
            <person name="Gearin G."/>
            <person name="Gellesch M."/>
            <person name="Goldberg J."/>
            <person name="Griggs A."/>
            <person name="Gujja S."/>
            <person name="Heiman D."/>
            <person name="Howarth C."/>
            <person name="Larson L."/>
            <person name="Lui A."/>
            <person name="MacDonald P.J.P."/>
            <person name="Mehta T."/>
            <person name="Montmayeur A."/>
            <person name="Murphy C."/>
            <person name="Neiman D."/>
            <person name="Pearson M."/>
            <person name="Priest M."/>
            <person name="Roberts A."/>
            <person name="Saif S."/>
            <person name="Shea T."/>
            <person name="Shenoy N."/>
            <person name="Sisk P."/>
            <person name="Stolte C."/>
            <person name="Sykes S."/>
            <person name="Yandava C."/>
            <person name="Wortman J."/>
            <person name="Nusbaum C."/>
            <person name="Birren B."/>
        </authorList>
    </citation>
    <scope>NUCLEOTIDE SEQUENCE</scope>
    <source>
        <strain evidence="1">R3-111a-1</strain>
    </source>
</reference>
<reference evidence="3" key="1">
    <citation type="submission" date="2010-07" db="EMBL/GenBank/DDBJ databases">
        <title>The genome sequence of Gaeumannomyces graminis var. tritici strain R3-111a-1.</title>
        <authorList>
            <consortium name="The Broad Institute Genome Sequencing Platform"/>
            <person name="Ma L.-J."/>
            <person name="Dead R."/>
            <person name="Young S."/>
            <person name="Zeng Q."/>
            <person name="Koehrsen M."/>
            <person name="Alvarado L."/>
            <person name="Berlin A."/>
            <person name="Chapman S.B."/>
            <person name="Chen Z."/>
            <person name="Freedman E."/>
            <person name="Gellesch M."/>
            <person name="Goldberg J."/>
            <person name="Griggs A."/>
            <person name="Gujja S."/>
            <person name="Heilman E.R."/>
            <person name="Heiman D."/>
            <person name="Hepburn T."/>
            <person name="Howarth C."/>
            <person name="Jen D."/>
            <person name="Larson L."/>
            <person name="Mehta T."/>
            <person name="Neiman D."/>
            <person name="Pearson M."/>
            <person name="Roberts A."/>
            <person name="Saif S."/>
            <person name="Shea T."/>
            <person name="Shenoy N."/>
            <person name="Sisk P."/>
            <person name="Stolte C."/>
            <person name="Sykes S."/>
            <person name="Walk T."/>
            <person name="White J."/>
            <person name="Yandava C."/>
            <person name="Haas B."/>
            <person name="Nusbaum C."/>
            <person name="Birren B."/>
        </authorList>
    </citation>
    <scope>NUCLEOTIDE SEQUENCE [LARGE SCALE GENOMIC DNA]</scope>
    <source>
        <strain evidence="3">R3-111a-1</strain>
    </source>
</reference>
<name>J3NZN2_GAET3</name>
<dbReference type="STRING" id="644352.J3NZN2"/>
<gene>
    <name evidence="2" type="primary">20347187</name>
    <name evidence="1" type="ORF">GGTG_06729</name>
</gene>
<dbReference type="eggNOG" id="ENOG502S5F4">
    <property type="taxonomic scope" value="Eukaryota"/>
</dbReference>
<reference evidence="2" key="5">
    <citation type="submission" date="2018-04" db="UniProtKB">
        <authorList>
            <consortium name="EnsemblFungi"/>
        </authorList>
    </citation>
    <scope>IDENTIFICATION</scope>
    <source>
        <strain evidence="2">R3-111a-1</strain>
    </source>
</reference>
<sequence>MATDVTVQLLTLVITTSPTPSAPSTELLSQVIESFRSFCPVLLACRVIVVLDTFDHIAPRARLKRGQVTEKDAEVYDLYKEKVKELFLSEHGRHPSAPASANGGAASGVHNASFPNPTVTGDHGLPGGDARPMPDLVESRGEAEFGYEGRNNPLNSAVLLTISQTRDGMVTFVEPADRLGFGLAVRTGLRLAETKYVWVHQHDWTLVTKIPIAGMLDVMMASGDSPADEGTAPSGSPEEASANLDVASCAPPIKYICLPSGRLLSYAVQAHVTRYPALLRTTGKLKQSFVPSGSTTPTDLDSESPLPPISSSIPLTPLFFWHDKPHIAETAHYLARVFPTRLAMGRGDFIEDTVGHRARNQMKDGAWAKWACWLYYPDDGKRLCLRHLQGRHWLGSTAEQERKETWIALNIKGGRKMALKNKKKQLSKADPGEAGTKLEAADVDEFTTSLAEAL</sequence>
<protein>
    <submittedName>
        <fullName evidence="1 2">Uncharacterized protein</fullName>
    </submittedName>
</protein>
<evidence type="ECO:0000313" key="2">
    <source>
        <dbReference type="EnsemblFungi" id="EJT76815"/>
    </source>
</evidence>
<dbReference type="HOGENOM" id="CLU_043690_0_0_1"/>
<dbReference type="AlphaFoldDB" id="J3NZN2"/>
<reference evidence="1" key="2">
    <citation type="submission" date="2010-07" db="EMBL/GenBank/DDBJ databases">
        <authorList>
            <consortium name="The Broad Institute Genome Sequencing Platform"/>
            <consortium name="Broad Institute Genome Sequencing Center for Infectious Disease"/>
            <person name="Ma L.-J."/>
            <person name="Dead R."/>
            <person name="Young S."/>
            <person name="Zeng Q."/>
            <person name="Koehrsen M."/>
            <person name="Alvarado L."/>
            <person name="Berlin A."/>
            <person name="Chapman S.B."/>
            <person name="Chen Z."/>
            <person name="Freedman E."/>
            <person name="Gellesch M."/>
            <person name="Goldberg J."/>
            <person name="Griggs A."/>
            <person name="Gujja S."/>
            <person name="Heilman E.R."/>
            <person name="Heiman D."/>
            <person name="Hepburn T."/>
            <person name="Howarth C."/>
            <person name="Jen D."/>
            <person name="Larson L."/>
            <person name="Mehta T."/>
            <person name="Neiman D."/>
            <person name="Pearson M."/>
            <person name="Roberts A."/>
            <person name="Saif S."/>
            <person name="Shea T."/>
            <person name="Shenoy N."/>
            <person name="Sisk P."/>
            <person name="Stolte C."/>
            <person name="Sykes S."/>
            <person name="Walk T."/>
            <person name="White J."/>
            <person name="Yandava C."/>
            <person name="Haas B."/>
            <person name="Nusbaum C."/>
            <person name="Birren B."/>
        </authorList>
    </citation>
    <scope>NUCLEOTIDE SEQUENCE</scope>
    <source>
        <strain evidence="1">R3-111a-1</strain>
    </source>
</reference>
<accession>J3NZN2</accession>
<dbReference type="OrthoDB" id="414322at2759"/>
<dbReference type="VEuPathDB" id="FungiDB:GGTG_06729"/>
<proteinExistence type="predicted"/>
<organism evidence="1">
    <name type="scientific">Gaeumannomyces tritici (strain R3-111a-1)</name>
    <name type="common">Wheat and barley take-all root rot fungus</name>
    <name type="synonym">Gaeumannomyces graminis var. tritici</name>
    <dbReference type="NCBI Taxonomy" id="644352"/>
    <lineage>
        <taxon>Eukaryota</taxon>
        <taxon>Fungi</taxon>
        <taxon>Dikarya</taxon>
        <taxon>Ascomycota</taxon>
        <taxon>Pezizomycotina</taxon>
        <taxon>Sordariomycetes</taxon>
        <taxon>Sordariomycetidae</taxon>
        <taxon>Magnaporthales</taxon>
        <taxon>Magnaporthaceae</taxon>
        <taxon>Gaeumannomyces</taxon>
    </lineage>
</organism>
<dbReference type="EMBL" id="GL385397">
    <property type="protein sequence ID" value="EJT76815.1"/>
    <property type="molecule type" value="Genomic_DNA"/>
</dbReference>
<dbReference type="Proteomes" id="UP000006039">
    <property type="component" value="Unassembled WGS sequence"/>
</dbReference>
<evidence type="ECO:0000313" key="1">
    <source>
        <dbReference type="EMBL" id="EJT76815.1"/>
    </source>
</evidence>
<dbReference type="RefSeq" id="XP_009222815.1">
    <property type="nucleotide sequence ID" value="XM_009224551.1"/>
</dbReference>
<dbReference type="EnsemblFungi" id="EJT76815">
    <property type="protein sequence ID" value="EJT76815"/>
    <property type="gene ID" value="GGTG_06729"/>
</dbReference>
<evidence type="ECO:0000313" key="3">
    <source>
        <dbReference type="Proteomes" id="UP000006039"/>
    </source>
</evidence>
<dbReference type="GeneID" id="20347187"/>
<keyword evidence="3" id="KW-1185">Reference proteome</keyword>